<keyword evidence="11" id="KW-0443">Lipid metabolism</keyword>
<dbReference type="EC" id="2.1.1.71" evidence="15"/>
<evidence type="ECO:0000256" key="9">
    <source>
        <dbReference type="ARBA" id="ARBA00022824"/>
    </source>
</evidence>
<dbReference type="GeneID" id="106820273"/>
<evidence type="ECO:0000256" key="13">
    <source>
        <dbReference type="ARBA" id="ARBA00023209"/>
    </source>
</evidence>
<comment type="subcellular location">
    <subcellularLocation>
        <location evidence="1">Endoplasmic reticulum membrane</location>
        <topology evidence="1">Multi-pass membrane protein</topology>
    </subcellularLocation>
</comment>
<evidence type="ECO:0000256" key="16">
    <source>
        <dbReference type="SAM" id="Phobius"/>
    </source>
</evidence>
<comment type="pathway">
    <text evidence="2">Phospholipid metabolism; phosphatidylcholine biosynthesis.</text>
</comment>
<keyword evidence="4" id="KW-0444">Lipid biosynthesis</keyword>
<dbReference type="Proteomes" id="UP000695022">
    <property type="component" value="Unplaced"/>
</dbReference>
<keyword evidence="13" id="KW-0594">Phospholipid biosynthesis</keyword>
<dbReference type="PANTHER" id="PTHR15458:SF5">
    <property type="entry name" value="PHOSPHATIDYLETHANOLAMINE N-METHYLTRANSFERASE"/>
    <property type="match status" value="1"/>
</dbReference>
<keyword evidence="17" id="KW-1185">Reference proteome</keyword>
<name>A0ABM1F763_PRICU</name>
<dbReference type="InterPro" id="IPR007318">
    <property type="entry name" value="Phopholipid_MeTrfase"/>
</dbReference>
<feature type="non-terminal residue" evidence="18">
    <location>
        <position position="1"/>
    </location>
</feature>
<keyword evidence="14" id="KW-1208">Phospholipid metabolism</keyword>
<keyword evidence="7" id="KW-0949">S-adenosyl-L-methionine</keyword>
<keyword evidence="6" id="KW-0808">Transferase</keyword>
<evidence type="ECO:0000256" key="10">
    <source>
        <dbReference type="ARBA" id="ARBA00022989"/>
    </source>
</evidence>
<feature type="transmembrane region" description="Helical" evidence="16">
    <location>
        <begin position="21"/>
        <end position="39"/>
    </location>
</feature>
<comment type="pathway">
    <text evidence="3">Lipid metabolism.</text>
</comment>
<dbReference type="InterPro" id="IPR024960">
    <property type="entry name" value="PEMT/MFAP"/>
</dbReference>
<dbReference type="Pfam" id="PF04191">
    <property type="entry name" value="PEMT"/>
    <property type="match status" value="1"/>
</dbReference>
<keyword evidence="5" id="KW-0489">Methyltransferase</keyword>
<sequence>FSEVTRTHPTVDLVNHTYAEYVGWTLMAVGMLLVASSFYRLGFMGTYMGDYFGILLDEKLTGFPFNVVDNPMYWGSTLNFLSIAV</sequence>
<evidence type="ECO:0000256" key="8">
    <source>
        <dbReference type="ARBA" id="ARBA00022692"/>
    </source>
</evidence>
<keyword evidence="9" id="KW-0256">Endoplasmic reticulum</keyword>
<evidence type="ECO:0000313" key="18">
    <source>
        <dbReference type="RefSeq" id="XP_014680284.1"/>
    </source>
</evidence>
<evidence type="ECO:0000256" key="1">
    <source>
        <dbReference type="ARBA" id="ARBA00004477"/>
    </source>
</evidence>
<evidence type="ECO:0000256" key="7">
    <source>
        <dbReference type="ARBA" id="ARBA00022691"/>
    </source>
</evidence>
<keyword evidence="12 16" id="KW-0472">Membrane</keyword>
<evidence type="ECO:0000256" key="4">
    <source>
        <dbReference type="ARBA" id="ARBA00022516"/>
    </source>
</evidence>
<organism evidence="17 18">
    <name type="scientific">Priapulus caudatus</name>
    <name type="common">Priapulid worm</name>
    <dbReference type="NCBI Taxonomy" id="37621"/>
    <lineage>
        <taxon>Eukaryota</taxon>
        <taxon>Metazoa</taxon>
        <taxon>Ecdysozoa</taxon>
        <taxon>Scalidophora</taxon>
        <taxon>Priapulida</taxon>
        <taxon>Priapulimorpha</taxon>
        <taxon>Priapulimorphida</taxon>
        <taxon>Priapulidae</taxon>
        <taxon>Priapulus</taxon>
    </lineage>
</organism>
<evidence type="ECO:0000256" key="3">
    <source>
        <dbReference type="ARBA" id="ARBA00005189"/>
    </source>
</evidence>
<keyword evidence="10 16" id="KW-1133">Transmembrane helix</keyword>
<protein>
    <recommendedName>
        <fullName evidence="15">phosphatidyl-N-methylethanolamine N-methyltransferase</fullName>
        <ecNumber evidence="15">2.1.1.71</ecNumber>
    </recommendedName>
</protein>
<evidence type="ECO:0000256" key="15">
    <source>
        <dbReference type="ARBA" id="ARBA00034137"/>
    </source>
</evidence>
<gene>
    <name evidence="18" type="primary">LOC106820273</name>
</gene>
<evidence type="ECO:0000313" key="17">
    <source>
        <dbReference type="Proteomes" id="UP000695022"/>
    </source>
</evidence>
<evidence type="ECO:0000256" key="12">
    <source>
        <dbReference type="ARBA" id="ARBA00023136"/>
    </source>
</evidence>
<evidence type="ECO:0000256" key="6">
    <source>
        <dbReference type="ARBA" id="ARBA00022679"/>
    </source>
</evidence>
<proteinExistence type="predicted"/>
<feature type="non-terminal residue" evidence="18">
    <location>
        <position position="85"/>
    </location>
</feature>
<keyword evidence="8 16" id="KW-0812">Transmembrane</keyword>
<accession>A0ABM1F763</accession>
<evidence type="ECO:0000256" key="14">
    <source>
        <dbReference type="ARBA" id="ARBA00023264"/>
    </source>
</evidence>
<dbReference type="RefSeq" id="XP_014680284.1">
    <property type="nucleotide sequence ID" value="XM_014824798.1"/>
</dbReference>
<dbReference type="PANTHER" id="PTHR15458">
    <property type="entry name" value="PHOSPHATIDYLETHANOLAMINE N-METHYLTRANSFERASE"/>
    <property type="match status" value="1"/>
</dbReference>
<evidence type="ECO:0000256" key="11">
    <source>
        <dbReference type="ARBA" id="ARBA00023098"/>
    </source>
</evidence>
<evidence type="ECO:0000256" key="5">
    <source>
        <dbReference type="ARBA" id="ARBA00022603"/>
    </source>
</evidence>
<evidence type="ECO:0000256" key="2">
    <source>
        <dbReference type="ARBA" id="ARBA00004969"/>
    </source>
</evidence>
<reference evidence="18" key="1">
    <citation type="submission" date="2025-08" db="UniProtKB">
        <authorList>
            <consortium name="RefSeq"/>
        </authorList>
    </citation>
    <scope>IDENTIFICATION</scope>
</reference>